<keyword evidence="2" id="KW-0067">ATP-binding</keyword>
<keyword evidence="3" id="KW-0966">Cell projection</keyword>
<dbReference type="GO" id="GO:0005524">
    <property type="term" value="F:ATP binding"/>
    <property type="evidence" value="ECO:0007669"/>
    <property type="project" value="UniProtKB-KW"/>
</dbReference>
<dbReference type="GO" id="GO:0005829">
    <property type="term" value="C:cytosol"/>
    <property type="evidence" value="ECO:0007669"/>
    <property type="project" value="TreeGrafter"/>
</dbReference>
<proteinExistence type="predicted"/>
<name>A0A239FUZ8_9BURK</name>
<dbReference type="EMBL" id="FZOT01000004">
    <property type="protein sequence ID" value="SNS60701.1"/>
    <property type="molecule type" value="Genomic_DNA"/>
</dbReference>
<evidence type="ECO:0000256" key="2">
    <source>
        <dbReference type="ARBA" id="ARBA00022840"/>
    </source>
</evidence>
<dbReference type="PANTHER" id="PTHR43384">
    <property type="entry name" value="SEPTUM SITE-DETERMINING PROTEIN MIND HOMOLOG, CHLOROPLASTIC-RELATED"/>
    <property type="match status" value="1"/>
</dbReference>
<protein>
    <submittedName>
        <fullName evidence="3">Flagellar biosynthesis protein FlhG</fullName>
    </submittedName>
</protein>
<dbReference type="Proteomes" id="UP000198284">
    <property type="component" value="Unassembled WGS sequence"/>
</dbReference>
<dbReference type="GO" id="GO:0016887">
    <property type="term" value="F:ATP hydrolysis activity"/>
    <property type="evidence" value="ECO:0007669"/>
    <property type="project" value="TreeGrafter"/>
</dbReference>
<sequence>MASFHVDQAEGLRRMLGGPKPRVFTFLSAAGAEEKASMLINLGASLARGGSDVMLFDARGGGQGIASRMDAARGATLQQVARQERALDEMVTRMPQGFGVGAMQRGPQQPAVPAELVKRMDQAFRLLAGRADIVAVDAELSREDELPLPALAGGELVVQVSTRADSITGAYAIIKRLCAQAATGSGRRFSIVVTGAAESEARAIFQNMAKAASRYLCVDLQLLGHVPADDHVGRAARLGRSVVDAFPMAGAAVAFRRLADKFQVPDVHQGGLHAISANGSGVRY</sequence>
<reference evidence="3 4" key="1">
    <citation type="submission" date="2017-06" db="EMBL/GenBank/DDBJ databases">
        <authorList>
            <person name="Kim H.J."/>
            <person name="Triplett B.A."/>
        </authorList>
    </citation>
    <scope>NUCLEOTIDE SEQUENCE [LARGE SCALE GENOMIC DNA]</scope>
    <source>
        <strain evidence="3 4">U15</strain>
    </source>
</reference>
<gene>
    <name evidence="3" type="ORF">SAMN06265795_104109</name>
</gene>
<dbReference type="Gene3D" id="3.40.50.300">
    <property type="entry name" value="P-loop containing nucleotide triphosphate hydrolases"/>
    <property type="match status" value="1"/>
</dbReference>
<evidence type="ECO:0000313" key="4">
    <source>
        <dbReference type="Proteomes" id="UP000198284"/>
    </source>
</evidence>
<accession>A0A239FUZ8</accession>
<dbReference type="GO" id="GO:0009898">
    <property type="term" value="C:cytoplasmic side of plasma membrane"/>
    <property type="evidence" value="ECO:0007669"/>
    <property type="project" value="TreeGrafter"/>
</dbReference>
<dbReference type="InterPro" id="IPR050625">
    <property type="entry name" value="ParA/MinD_ATPase"/>
</dbReference>
<dbReference type="SUPFAM" id="SSF52540">
    <property type="entry name" value="P-loop containing nucleoside triphosphate hydrolases"/>
    <property type="match status" value="1"/>
</dbReference>
<keyword evidence="4" id="KW-1185">Reference proteome</keyword>
<dbReference type="RefSeq" id="WP_089398960.1">
    <property type="nucleotide sequence ID" value="NZ_FZOT01000004.1"/>
</dbReference>
<dbReference type="InterPro" id="IPR027417">
    <property type="entry name" value="P-loop_NTPase"/>
</dbReference>
<dbReference type="AlphaFoldDB" id="A0A239FUZ8"/>
<evidence type="ECO:0000256" key="1">
    <source>
        <dbReference type="ARBA" id="ARBA00022741"/>
    </source>
</evidence>
<evidence type="ECO:0000313" key="3">
    <source>
        <dbReference type="EMBL" id="SNS60701.1"/>
    </source>
</evidence>
<dbReference type="GO" id="GO:0051782">
    <property type="term" value="P:negative regulation of cell division"/>
    <property type="evidence" value="ECO:0007669"/>
    <property type="project" value="TreeGrafter"/>
</dbReference>
<keyword evidence="1" id="KW-0547">Nucleotide-binding</keyword>
<keyword evidence="3" id="KW-0969">Cilium</keyword>
<keyword evidence="3" id="KW-0282">Flagellum</keyword>
<dbReference type="PANTHER" id="PTHR43384:SF6">
    <property type="entry name" value="SEPTUM SITE-DETERMINING PROTEIN MIND HOMOLOG, CHLOROPLASTIC"/>
    <property type="match status" value="1"/>
</dbReference>
<dbReference type="OrthoDB" id="5296586at2"/>
<organism evidence="3 4">
    <name type="scientific">Noviherbaspirillum humi</name>
    <dbReference type="NCBI Taxonomy" id="1688639"/>
    <lineage>
        <taxon>Bacteria</taxon>
        <taxon>Pseudomonadati</taxon>
        <taxon>Pseudomonadota</taxon>
        <taxon>Betaproteobacteria</taxon>
        <taxon>Burkholderiales</taxon>
        <taxon>Oxalobacteraceae</taxon>
        <taxon>Noviherbaspirillum</taxon>
    </lineage>
</organism>